<sequence>MESRFQGVPCPGEFVDILWKHRIFMKNCLEDPRSDTGHANCTNVQYIPPMNSLASVNLSTPANWRSVSGGLASDLSSLLSVGPVRNTTLGPNTRETTGNTVRTTYKLWHIRFCSKKFSVIGETSENKSKQLQFIEEALLQVNYSSIQPPNYFICYKGRNYRILM</sequence>
<keyword evidence="2" id="KW-1185">Reference proteome</keyword>
<dbReference type="InParanoid" id="C0NG55"/>
<accession>C0NG55</accession>
<protein>
    <submittedName>
        <fullName evidence="1">Uncharacterized protein</fullName>
    </submittedName>
</protein>
<dbReference type="Proteomes" id="UP000001631">
    <property type="component" value="Unassembled WGS sequence"/>
</dbReference>
<dbReference type="GeneID" id="69034887"/>
<evidence type="ECO:0000313" key="1">
    <source>
        <dbReference type="EMBL" id="EEH10226.1"/>
    </source>
</evidence>
<organism evidence="1 2">
    <name type="scientific">Ajellomyces capsulatus (strain G186AR / H82 / ATCC MYA-2454 / RMSCC 2432)</name>
    <name type="common">Darling's disease fungus</name>
    <name type="synonym">Histoplasma capsulatum</name>
    <dbReference type="NCBI Taxonomy" id="447093"/>
    <lineage>
        <taxon>Eukaryota</taxon>
        <taxon>Fungi</taxon>
        <taxon>Dikarya</taxon>
        <taxon>Ascomycota</taxon>
        <taxon>Pezizomycotina</taxon>
        <taxon>Eurotiomycetes</taxon>
        <taxon>Eurotiomycetidae</taxon>
        <taxon>Onygenales</taxon>
        <taxon>Ajellomycetaceae</taxon>
        <taxon>Histoplasma</taxon>
    </lineage>
</organism>
<dbReference type="HOGENOM" id="CLU_137460_0_0_1"/>
<evidence type="ECO:0000313" key="2">
    <source>
        <dbReference type="Proteomes" id="UP000001631"/>
    </source>
</evidence>
<proteinExistence type="predicted"/>
<dbReference type="EMBL" id="GG663364">
    <property type="protein sequence ID" value="EEH10226.1"/>
    <property type="molecule type" value="Genomic_DNA"/>
</dbReference>
<gene>
    <name evidence="1" type="ORF">HCBG_01871</name>
</gene>
<name>C0NG55_AJECG</name>
<dbReference type="RefSeq" id="XP_045290706.1">
    <property type="nucleotide sequence ID" value="XM_045428920.1"/>
</dbReference>
<reference evidence="1" key="1">
    <citation type="submission" date="2009-02" db="EMBL/GenBank/DDBJ databases">
        <title>The Genome Sequence of Ajellomyces capsulatus strain G186AR.</title>
        <authorList>
            <consortium name="The Broad Institute Genome Sequencing Platform"/>
            <person name="Champion M."/>
            <person name="Cuomo C."/>
            <person name="Ma L.-J."/>
            <person name="Henn M.R."/>
            <person name="Sil A."/>
            <person name="Goldman B."/>
            <person name="Young S.K."/>
            <person name="Kodira C.D."/>
            <person name="Zeng Q."/>
            <person name="Koehrsen M."/>
            <person name="Alvarado L."/>
            <person name="Berlin A."/>
            <person name="Borenstein D."/>
            <person name="Chen Z."/>
            <person name="Engels R."/>
            <person name="Freedman E."/>
            <person name="Gellesch M."/>
            <person name="Goldberg J."/>
            <person name="Griggs A."/>
            <person name="Gujja S."/>
            <person name="Heiman D."/>
            <person name="Hepburn T."/>
            <person name="Howarth C."/>
            <person name="Jen D."/>
            <person name="Larson L."/>
            <person name="Lewis B."/>
            <person name="Mehta T."/>
            <person name="Park D."/>
            <person name="Pearson M."/>
            <person name="Roberts A."/>
            <person name="Saif S."/>
            <person name="Shea T."/>
            <person name="Shenoy N."/>
            <person name="Sisk P."/>
            <person name="Stolte C."/>
            <person name="Sykes S."/>
            <person name="Walk T."/>
            <person name="White J."/>
            <person name="Yandava C."/>
            <person name="Klein B."/>
            <person name="McEwen J.G."/>
            <person name="Puccia R."/>
            <person name="Goldman G.H."/>
            <person name="Felipe M.S."/>
            <person name="Nino-Vega G."/>
            <person name="San-Blas G."/>
            <person name="Taylor J."/>
            <person name="Mendoza L."/>
            <person name="Galagan J."/>
            <person name="Nusbaum C."/>
            <person name="Birren B."/>
        </authorList>
    </citation>
    <scope>NUCLEOTIDE SEQUENCE</scope>
    <source>
        <strain evidence="1">G186AR</strain>
    </source>
</reference>
<dbReference type="AlphaFoldDB" id="C0NG55"/>